<proteinExistence type="predicted"/>
<dbReference type="PROSITE" id="PS50939">
    <property type="entry name" value="CYTOCHROME_B561"/>
    <property type="match status" value="1"/>
</dbReference>
<feature type="transmembrane region" description="Helical" evidence="11">
    <location>
        <begin position="32"/>
        <end position="53"/>
    </location>
</feature>
<feature type="domain" description="Cytochrome b561" evidence="12">
    <location>
        <begin position="1"/>
        <end position="199"/>
    </location>
</feature>
<evidence type="ECO:0000256" key="9">
    <source>
        <dbReference type="ARBA" id="ARBA00023004"/>
    </source>
</evidence>
<evidence type="ECO:0000256" key="1">
    <source>
        <dbReference type="ARBA" id="ARBA00001970"/>
    </source>
</evidence>
<protein>
    <recommendedName>
        <fullName evidence="12">Cytochrome b561 domain-containing protein</fullName>
    </recommendedName>
</protein>
<keyword evidence="9" id="KW-0408">Iron</keyword>
<evidence type="ECO:0000313" key="14">
    <source>
        <dbReference type="Proteomes" id="UP001194696"/>
    </source>
</evidence>
<evidence type="ECO:0000256" key="6">
    <source>
        <dbReference type="ARBA" id="ARBA00022723"/>
    </source>
</evidence>
<keyword evidence="7" id="KW-0249">Electron transport</keyword>
<evidence type="ECO:0000256" key="11">
    <source>
        <dbReference type="SAM" id="Phobius"/>
    </source>
</evidence>
<evidence type="ECO:0000256" key="8">
    <source>
        <dbReference type="ARBA" id="ARBA00022989"/>
    </source>
</evidence>
<dbReference type="InterPro" id="IPR045150">
    <property type="entry name" value="CYB561D1/2"/>
</dbReference>
<evidence type="ECO:0000256" key="7">
    <source>
        <dbReference type="ARBA" id="ARBA00022982"/>
    </source>
</evidence>
<dbReference type="SMART" id="SM00665">
    <property type="entry name" value="B561"/>
    <property type="match status" value="1"/>
</dbReference>
<comment type="subcellular location">
    <subcellularLocation>
        <location evidence="2">Membrane</location>
        <topology evidence="2">Multi-pass membrane protein</topology>
    </subcellularLocation>
</comment>
<keyword evidence="10 11" id="KW-0472">Membrane</keyword>
<dbReference type="CDD" id="cd08761">
    <property type="entry name" value="Cyt_b561_CYB561D2_like"/>
    <property type="match status" value="1"/>
</dbReference>
<keyword evidence="3" id="KW-0813">Transport</keyword>
<evidence type="ECO:0000256" key="10">
    <source>
        <dbReference type="ARBA" id="ARBA00023136"/>
    </source>
</evidence>
<keyword evidence="6" id="KW-0479">Metal-binding</keyword>
<dbReference type="InterPro" id="IPR006593">
    <property type="entry name" value="Cyt_b561/ferric_Rdtase_TM"/>
</dbReference>
<dbReference type="Pfam" id="PF03188">
    <property type="entry name" value="Cytochrom_B561"/>
    <property type="match status" value="1"/>
</dbReference>
<reference evidence="13 14" key="1">
    <citation type="journal article" date="2020" name="Fungal Divers.">
        <title>Resolving the Mortierellaceae phylogeny through synthesis of multi-gene phylogenetics and phylogenomics.</title>
        <authorList>
            <person name="Vandepol N."/>
            <person name="Liber J."/>
            <person name="Desiro A."/>
            <person name="Na H."/>
            <person name="Kennedy M."/>
            <person name="Barry K."/>
            <person name="Grigoriev I.V."/>
            <person name="Miller A.N."/>
            <person name="O'Donnell K."/>
            <person name="Stajich J.E."/>
            <person name="Bonito G."/>
        </authorList>
    </citation>
    <scope>NUCLEOTIDE SEQUENCE [LARGE SCALE GENOMIC DNA]</scope>
    <source>
        <strain evidence="13 14">AD045</strain>
    </source>
</reference>
<feature type="transmembrane region" description="Helical" evidence="11">
    <location>
        <begin position="65"/>
        <end position="86"/>
    </location>
</feature>
<dbReference type="PANTHER" id="PTHR15422:SF45">
    <property type="entry name" value="CYTOCHROME B561 DOMAIN-CONTAINING PROTEIN"/>
    <property type="match status" value="1"/>
</dbReference>
<keyword evidence="5 11" id="KW-0812">Transmembrane</keyword>
<accession>A0ABQ7KFL0</accession>
<sequence>MLAVVAQLGLFIYFGTLTGVLTKAPWVYPYSWHPIFMGLYGFVATEGILLLQPSETGKQRALSRTVHGVLLSLSFVCAIIGFWAIYDNKDRKKKEHFTSNHALLGCAAVFVFALQVLFGLSIAYAPKALYRRIGQARITRIHRVAGYISIALLWGTLWLAVVTNWVKRNFNQEWIFYLGMGMLAVGLVGQITPSRLYLTRKRKSVAVSAP</sequence>
<feature type="transmembrane region" description="Helical" evidence="11">
    <location>
        <begin position="102"/>
        <end position="124"/>
    </location>
</feature>
<dbReference type="EMBL" id="JAAAIM010000010">
    <property type="protein sequence ID" value="KAG0298376.1"/>
    <property type="molecule type" value="Genomic_DNA"/>
</dbReference>
<organism evidence="13 14">
    <name type="scientific">Linnemannia gamsii</name>
    <dbReference type="NCBI Taxonomy" id="64522"/>
    <lineage>
        <taxon>Eukaryota</taxon>
        <taxon>Fungi</taxon>
        <taxon>Fungi incertae sedis</taxon>
        <taxon>Mucoromycota</taxon>
        <taxon>Mortierellomycotina</taxon>
        <taxon>Mortierellomycetes</taxon>
        <taxon>Mortierellales</taxon>
        <taxon>Mortierellaceae</taxon>
        <taxon>Linnemannia</taxon>
    </lineage>
</organism>
<evidence type="ECO:0000256" key="3">
    <source>
        <dbReference type="ARBA" id="ARBA00022448"/>
    </source>
</evidence>
<keyword evidence="8 11" id="KW-1133">Transmembrane helix</keyword>
<evidence type="ECO:0000256" key="2">
    <source>
        <dbReference type="ARBA" id="ARBA00004141"/>
    </source>
</evidence>
<dbReference type="PANTHER" id="PTHR15422">
    <property type="entry name" value="OS05G0565100 PROTEIN"/>
    <property type="match status" value="1"/>
</dbReference>
<evidence type="ECO:0000313" key="13">
    <source>
        <dbReference type="EMBL" id="KAG0298376.1"/>
    </source>
</evidence>
<evidence type="ECO:0000256" key="5">
    <source>
        <dbReference type="ARBA" id="ARBA00022692"/>
    </source>
</evidence>
<evidence type="ECO:0000256" key="4">
    <source>
        <dbReference type="ARBA" id="ARBA00022617"/>
    </source>
</evidence>
<dbReference type="Proteomes" id="UP001194696">
    <property type="component" value="Unassembled WGS sequence"/>
</dbReference>
<evidence type="ECO:0000259" key="12">
    <source>
        <dbReference type="PROSITE" id="PS50939"/>
    </source>
</evidence>
<dbReference type="Gene3D" id="1.20.120.1770">
    <property type="match status" value="1"/>
</dbReference>
<gene>
    <name evidence="13" type="ORF">BGZ96_000090</name>
</gene>
<name>A0ABQ7KFL0_9FUNG</name>
<feature type="transmembrane region" description="Helical" evidence="11">
    <location>
        <begin position="144"/>
        <end position="162"/>
    </location>
</feature>
<comment type="cofactor">
    <cofactor evidence="1">
        <name>heme b</name>
        <dbReference type="ChEBI" id="CHEBI:60344"/>
    </cofactor>
</comment>
<keyword evidence="14" id="KW-1185">Reference proteome</keyword>
<keyword evidence="4" id="KW-0349">Heme</keyword>
<feature type="transmembrane region" description="Helical" evidence="11">
    <location>
        <begin position="174"/>
        <end position="193"/>
    </location>
</feature>
<comment type="caution">
    <text evidence="13">The sequence shown here is derived from an EMBL/GenBank/DDBJ whole genome shotgun (WGS) entry which is preliminary data.</text>
</comment>